<dbReference type="AlphaFoldDB" id="A0A8J9VVC6"/>
<feature type="non-terminal residue" evidence="3">
    <location>
        <position position="550"/>
    </location>
</feature>
<evidence type="ECO:0000256" key="1">
    <source>
        <dbReference type="ARBA" id="ARBA00022441"/>
    </source>
</evidence>
<dbReference type="PANTHER" id="PTHR24412:SF480">
    <property type="entry name" value="KELCH-LIKE PROTEIN 8"/>
    <property type="match status" value="1"/>
</dbReference>
<dbReference type="Gene3D" id="3.30.710.10">
    <property type="entry name" value="Potassium Channel Kv1.1, Chain A"/>
    <property type="match status" value="1"/>
</dbReference>
<dbReference type="InterPro" id="IPR006652">
    <property type="entry name" value="Kelch_1"/>
</dbReference>
<protein>
    <submittedName>
        <fullName evidence="3">Uncharacterized protein</fullName>
    </submittedName>
</protein>
<accession>A0A8J9VVC6</accession>
<proteinExistence type="predicted"/>
<keyword evidence="2" id="KW-0677">Repeat</keyword>
<evidence type="ECO:0000313" key="3">
    <source>
        <dbReference type="EMBL" id="CAH0728230.1"/>
    </source>
</evidence>
<dbReference type="InterPro" id="IPR015915">
    <property type="entry name" value="Kelch-typ_b-propeller"/>
</dbReference>
<evidence type="ECO:0000313" key="4">
    <source>
        <dbReference type="Proteomes" id="UP000838878"/>
    </source>
</evidence>
<dbReference type="Proteomes" id="UP000838878">
    <property type="component" value="Chromosome 7"/>
</dbReference>
<dbReference type="SUPFAM" id="SSF117281">
    <property type="entry name" value="Kelch motif"/>
    <property type="match status" value="1"/>
</dbReference>
<dbReference type="Pfam" id="PF01344">
    <property type="entry name" value="Kelch_1"/>
    <property type="match status" value="1"/>
</dbReference>
<dbReference type="InterPro" id="IPR011333">
    <property type="entry name" value="SKP1/BTB/POZ_sf"/>
</dbReference>
<dbReference type="EMBL" id="OV170227">
    <property type="protein sequence ID" value="CAH0728230.1"/>
    <property type="molecule type" value="Genomic_DNA"/>
</dbReference>
<sequence>MFSGNYVEDQQNQISIDMLDPNTMSIVLQYMNIGLIDLSEYSLATIGDIAVAANFLQMIELIKQIEYTLEIQMCESNWMETMAIAETSSYSKLEQLSAAFGLYSFKSMKPEYIPTIHKLAWYLSHPYLDTQSELDVFNFGLQWILHNETGADALLIILGCLDFKRISKHDIEKIKKCSSEYEKSLALKVADCLYELSNNNLEICEAVLNDKKSEFCEKFTVRVWIETINITKECKTRLLSYTPVVPMWVIKNSKPELLPHYMYTYNNEKGFEQWLEVSEKNLWGWSVISWGLTKLVIVCGEHGRGTGIFMKDVKVYDTLKQEWTRHGVDLPPRRHAGLAVVGDSLYIVGGVGEFRVVLETAIIYDLKQRAYRKIAKLPDAIQNPAVCSHKNMVYAAGQKNIFRYEDSGTSDCWRNIVGTEIRMSCIRSYKDYIYCIQGYFSHLYRFRPDVDQRLELITYFSSLPATLCNIGNELIVFTRTVCGQSDILAVEQFSDDSKEKKPVVLFKQTNTSLRVNDVAGSCSLAMTLPPLCLELSQYHQKYLTRYTDPN</sequence>
<dbReference type="SUPFAM" id="SSF54695">
    <property type="entry name" value="POZ domain"/>
    <property type="match status" value="1"/>
</dbReference>
<keyword evidence="1" id="KW-0880">Kelch repeat</keyword>
<gene>
    <name evidence="3" type="ORF">BINO364_LOCUS13475</name>
</gene>
<keyword evidence="4" id="KW-1185">Reference proteome</keyword>
<name>A0A8J9VVC6_9NEOP</name>
<organism evidence="3 4">
    <name type="scientific">Brenthis ino</name>
    <name type="common">lesser marbled fritillary</name>
    <dbReference type="NCBI Taxonomy" id="405034"/>
    <lineage>
        <taxon>Eukaryota</taxon>
        <taxon>Metazoa</taxon>
        <taxon>Ecdysozoa</taxon>
        <taxon>Arthropoda</taxon>
        <taxon>Hexapoda</taxon>
        <taxon>Insecta</taxon>
        <taxon>Pterygota</taxon>
        <taxon>Neoptera</taxon>
        <taxon>Endopterygota</taxon>
        <taxon>Lepidoptera</taxon>
        <taxon>Glossata</taxon>
        <taxon>Ditrysia</taxon>
        <taxon>Papilionoidea</taxon>
        <taxon>Nymphalidae</taxon>
        <taxon>Heliconiinae</taxon>
        <taxon>Argynnini</taxon>
        <taxon>Brenthis</taxon>
    </lineage>
</organism>
<dbReference type="OrthoDB" id="10027872at2759"/>
<dbReference type="PANTHER" id="PTHR24412">
    <property type="entry name" value="KELCH PROTEIN"/>
    <property type="match status" value="1"/>
</dbReference>
<reference evidence="3" key="1">
    <citation type="submission" date="2021-12" db="EMBL/GenBank/DDBJ databases">
        <authorList>
            <person name="Martin H S."/>
        </authorList>
    </citation>
    <scope>NUCLEOTIDE SEQUENCE</scope>
</reference>
<evidence type="ECO:0000256" key="2">
    <source>
        <dbReference type="ARBA" id="ARBA00022737"/>
    </source>
</evidence>
<dbReference type="SMART" id="SM00612">
    <property type="entry name" value="Kelch"/>
    <property type="match status" value="2"/>
</dbReference>
<dbReference type="Gene3D" id="2.120.10.80">
    <property type="entry name" value="Kelch-type beta propeller"/>
    <property type="match status" value="1"/>
</dbReference>